<reference evidence="3 4" key="2">
    <citation type="submission" date="2019-11" db="EMBL/GenBank/DDBJ databases">
        <authorList>
            <person name="Lu H."/>
        </authorList>
    </citation>
    <scope>NUCLEOTIDE SEQUENCE [LARGE SCALE GENOMIC DNA]</scope>
    <source>
        <strain evidence="3 4">FIM1</strain>
    </source>
</reference>
<sequence length="391" mass="45355">MLSSWVSFVLLLLFEFEFTAGYRNVINPKHKTTTSETPKPWMRTVYSTKVEVVTPTVIAGVTFRAQPKPTPDPLEPWISLKKDGSPRTVRPQIKGGRTKNASPDYSTYFKTASVKTFSEEELLKMGVDTDEPYEEEVFTDEDKTYVSLNPVIRCTPDRYFNKGAAKDVSSAPFCTPRENSNLKAGKTYFISWFTRFFENDEGVKEDKVRVHLSYVRQKAHEKGYAKRGLEATFFSTEWLENLDGMYPLEVMEEWLQGQFERRVVIAVQPMSIPDDEFDPLEHGVMVNIILGSKVFKTTKEQLTLQDQGITDEAWYYVAMIIPTVVLFSIVCMYFFVQLNAKYRDFSDVRRAALNKKRRVIGKFKDMKRFKNMKNHKYEELPMHKLKSSKQS</sequence>
<organism evidence="3 4">
    <name type="scientific">Kluyveromyces marxianus</name>
    <name type="common">Yeast</name>
    <name type="synonym">Candida kefyr</name>
    <dbReference type="NCBI Taxonomy" id="4911"/>
    <lineage>
        <taxon>Eukaryota</taxon>
        <taxon>Fungi</taxon>
        <taxon>Dikarya</taxon>
        <taxon>Ascomycota</taxon>
        <taxon>Saccharomycotina</taxon>
        <taxon>Saccharomycetes</taxon>
        <taxon>Saccharomycetales</taxon>
        <taxon>Saccharomycetaceae</taxon>
        <taxon>Kluyveromyces</taxon>
    </lineage>
</organism>
<accession>A0ABX6F009</accession>
<feature type="transmembrane region" description="Helical" evidence="1">
    <location>
        <begin position="313"/>
        <end position="336"/>
    </location>
</feature>
<protein>
    <submittedName>
        <fullName evidence="3">YKL077W</fullName>
    </submittedName>
</protein>
<reference evidence="3 4" key="1">
    <citation type="submission" date="2016-03" db="EMBL/GenBank/DDBJ databases">
        <title>How can Kluyveromyces marxianus grow so fast - potential evolutionary course in Saccharomyces Complex revealed by comparative genomics.</title>
        <authorList>
            <person name="Mo W."/>
            <person name="Lu W."/>
            <person name="Yang X."/>
            <person name="Qi J."/>
            <person name="Lv H."/>
        </authorList>
    </citation>
    <scope>NUCLEOTIDE SEQUENCE [LARGE SCALE GENOMIC DNA]</scope>
    <source>
        <strain evidence="3 4">FIM1</strain>
    </source>
</reference>
<proteinExistence type="predicted"/>
<evidence type="ECO:0000313" key="3">
    <source>
        <dbReference type="EMBL" id="QGN17376.1"/>
    </source>
</evidence>
<dbReference type="Proteomes" id="UP000422736">
    <property type="component" value="Chromosome 6"/>
</dbReference>
<keyword evidence="1" id="KW-0472">Membrane</keyword>
<keyword evidence="4" id="KW-1185">Reference proteome</keyword>
<dbReference type="InterPro" id="IPR028000">
    <property type="entry name" value="Pma1"/>
</dbReference>
<evidence type="ECO:0000313" key="4">
    <source>
        <dbReference type="Proteomes" id="UP000422736"/>
    </source>
</evidence>
<dbReference type="Pfam" id="PF14610">
    <property type="entry name" value="Psg1"/>
    <property type="match status" value="1"/>
</dbReference>
<keyword evidence="1" id="KW-1133">Transmembrane helix</keyword>
<gene>
    <name evidence="3" type="primary">PSG1</name>
    <name evidence="3" type="ORF">FIM1_4108</name>
</gene>
<feature type="signal peptide" evidence="2">
    <location>
        <begin position="1"/>
        <end position="21"/>
    </location>
</feature>
<keyword evidence="2" id="KW-0732">Signal</keyword>
<dbReference type="EMBL" id="CP015059">
    <property type="protein sequence ID" value="QGN17376.1"/>
    <property type="molecule type" value="Genomic_DNA"/>
</dbReference>
<evidence type="ECO:0000256" key="2">
    <source>
        <dbReference type="SAM" id="SignalP"/>
    </source>
</evidence>
<evidence type="ECO:0000256" key="1">
    <source>
        <dbReference type="SAM" id="Phobius"/>
    </source>
</evidence>
<keyword evidence="1" id="KW-0812">Transmembrane</keyword>
<name>A0ABX6F009_KLUMA</name>
<feature type="chain" id="PRO_5045815612" evidence="2">
    <location>
        <begin position="22"/>
        <end position="391"/>
    </location>
</feature>